<feature type="domain" description="RNA-binding S4" evidence="6">
    <location>
        <begin position="14"/>
        <end position="75"/>
    </location>
</feature>
<organism evidence="7 8">
    <name type="scientific">Nesterenkonia aerolata</name>
    <dbReference type="NCBI Taxonomy" id="3074079"/>
    <lineage>
        <taxon>Bacteria</taxon>
        <taxon>Bacillati</taxon>
        <taxon>Actinomycetota</taxon>
        <taxon>Actinomycetes</taxon>
        <taxon>Micrococcales</taxon>
        <taxon>Micrococcaceae</taxon>
        <taxon>Nesterenkonia</taxon>
    </lineage>
</organism>
<dbReference type="InterPro" id="IPR036986">
    <property type="entry name" value="S4_RNA-bd_sf"/>
</dbReference>
<keyword evidence="8" id="KW-1185">Reference proteome</keyword>
<keyword evidence="3" id="KW-0238">DNA-binding</keyword>
<dbReference type="Pfam" id="PF01479">
    <property type="entry name" value="S4"/>
    <property type="match status" value="1"/>
</dbReference>
<dbReference type="CDD" id="cd00165">
    <property type="entry name" value="S4"/>
    <property type="match status" value="1"/>
</dbReference>
<feature type="compositionally biased region" description="Basic and acidic residues" evidence="5">
    <location>
        <begin position="121"/>
        <end position="134"/>
    </location>
</feature>
<dbReference type="InterPro" id="IPR002942">
    <property type="entry name" value="S4_RNA-bd"/>
</dbReference>
<evidence type="ECO:0000256" key="1">
    <source>
        <dbReference type="ARBA" id="ARBA00008396"/>
    </source>
</evidence>
<evidence type="ECO:0000259" key="6">
    <source>
        <dbReference type="SMART" id="SM00363"/>
    </source>
</evidence>
<comment type="caution">
    <text evidence="7">The sequence shown here is derived from an EMBL/GenBank/DDBJ whole genome shotgun (WGS) entry which is preliminary data.</text>
</comment>
<keyword evidence="2 4" id="KW-0694">RNA-binding</keyword>
<comment type="similarity">
    <text evidence="1">Belongs to the HSP15 family.</text>
</comment>
<dbReference type="Gene3D" id="3.10.290.10">
    <property type="entry name" value="RNA-binding S4 domain"/>
    <property type="match status" value="1"/>
</dbReference>
<evidence type="ECO:0000256" key="2">
    <source>
        <dbReference type="ARBA" id="ARBA00022884"/>
    </source>
</evidence>
<dbReference type="PIRSF" id="PIRSF016821">
    <property type="entry name" value="HSP15"/>
    <property type="match status" value="1"/>
</dbReference>
<sequence length="134" mass="14998">MTSPPSSEGPIKPVRIDAWLWSVRQFKTRSSATQACRAGHITIDGDPVKASVKITPGTVIRIRRPGHEIVLEVVHTHSKRVGPPVARTAYRDHSPPRERPRDLGLPVRPRGAGRPTKKERRQLDALRRDLGRTD</sequence>
<reference evidence="7 8" key="1">
    <citation type="submission" date="2023-09" db="EMBL/GenBank/DDBJ databases">
        <title>Description of three actinobacteria isolated from air of manufacturing shop in a pharmaceutical factory.</title>
        <authorList>
            <person name="Zhang D.-F."/>
        </authorList>
    </citation>
    <scope>NUCLEOTIDE SEQUENCE [LARGE SCALE GENOMIC DNA]</scope>
    <source>
        <strain evidence="7 8">LY-0111</strain>
    </source>
</reference>
<evidence type="ECO:0000256" key="3">
    <source>
        <dbReference type="ARBA" id="ARBA00023125"/>
    </source>
</evidence>
<dbReference type="Proteomes" id="UP001251870">
    <property type="component" value="Unassembled WGS sequence"/>
</dbReference>
<dbReference type="SUPFAM" id="SSF55174">
    <property type="entry name" value="Alpha-L RNA-binding motif"/>
    <property type="match status" value="1"/>
</dbReference>
<name>A0ABU2DRE6_9MICC</name>
<dbReference type="EMBL" id="JAVKGR010000004">
    <property type="protein sequence ID" value="MDR8019062.1"/>
    <property type="molecule type" value="Genomic_DNA"/>
</dbReference>
<gene>
    <name evidence="7" type="ORF">RIL96_05720</name>
</gene>
<dbReference type="InterPro" id="IPR025708">
    <property type="entry name" value="HSP15"/>
</dbReference>
<evidence type="ECO:0000256" key="4">
    <source>
        <dbReference type="PROSITE-ProRule" id="PRU00182"/>
    </source>
</evidence>
<dbReference type="SMART" id="SM00363">
    <property type="entry name" value="S4"/>
    <property type="match status" value="1"/>
</dbReference>
<accession>A0ABU2DRE6</accession>
<evidence type="ECO:0000256" key="5">
    <source>
        <dbReference type="SAM" id="MobiDB-lite"/>
    </source>
</evidence>
<dbReference type="PROSITE" id="PS50889">
    <property type="entry name" value="S4"/>
    <property type="match status" value="1"/>
</dbReference>
<feature type="compositionally biased region" description="Basic and acidic residues" evidence="5">
    <location>
        <begin position="89"/>
        <end position="102"/>
    </location>
</feature>
<feature type="region of interest" description="Disordered" evidence="5">
    <location>
        <begin position="77"/>
        <end position="134"/>
    </location>
</feature>
<evidence type="ECO:0000313" key="8">
    <source>
        <dbReference type="Proteomes" id="UP001251870"/>
    </source>
</evidence>
<evidence type="ECO:0000313" key="7">
    <source>
        <dbReference type="EMBL" id="MDR8019062.1"/>
    </source>
</evidence>
<protein>
    <submittedName>
        <fullName evidence="7">RNA-binding S4 domain-containing protein</fullName>
    </submittedName>
</protein>
<dbReference type="RefSeq" id="WP_310548056.1">
    <property type="nucleotide sequence ID" value="NZ_JAVKGR010000004.1"/>
</dbReference>
<proteinExistence type="inferred from homology"/>